<dbReference type="InterPro" id="IPR029063">
    <property type="entry name" value="SAM-dependent_MTases_sf"/>
</dbReference>
<dbReference type="Gene3D" id="3.40.50.150">
    <property type="entry name" value="Vaccinia Virus protein VP39"/>
    <property type="match status" value="2"/>
</dbReference>
<accession>A0A328E294</accession>
<evidence type="ECO:0000313" key="4">
    <source>
        <dbReference type="EMBL" id="RAL52045.1"/>
    </source>
</evidence>
<dbReference type="PANTHER" id="PTHR44843:SF14">
    <property type="entry name" value="METHYLTRANSFERASE TYPE 11 DOMAIN-CONTAINING PROTEIN"/>
    <property type="match status" value="1"/>
</dbReference>
<keyword evidence="1" id="KW-0812">Transmembrane</keyword>
<evidence type="ECO:0000259" key="3">
    <source>
        <dbReference type="Pfam" id="PF25276"/>
    </source>
</evidence>
<feature type="domain" description="DUF7870" evidence="3">
    <location>
        <begin position="414"/>
        <end position="512"/>
    </location>
</feature>
<gene>
    <name evidence="4" type="ORF">DM860_016543</name>
</gene>
<evidence type="ECO:0000313" key="5">
    <source>
        <dbReference type="Proteomes" id="UP000249390"/>
    </source>
</evidence>
<evidence type="ECO:0000256" key="1">
    <source>
        <dbReference type="SAM" id="Phobius"/>
    </source>
</evidence>
<comment type="caution">
    <text evidence="4">The sequence shown here is derived from an EMBL/GenBank/DDBJ whole genome shotgun (WGS) entry which is preliminary data.</text>
</comment>
<name>A0A328E294_9ASTE</name>
<dbReference type="Pfam" id="PF08241">
    <property type="entry name" value="Methyltransf_11"/>
    <property type="match status" value="1"/>
</dbReference>
<feature type="transmembrane region" description="Helical" evidence="1">
    <location>
        <begin position="14"/>
        <end position="32"/>
    </location>
</feature>
<dbReference type="GO" id="GO:0009820">
    <property type="term" value="P:alkaloid metabolic process"/>
    <property type="evidence" value="ECO:0007669"/>
    <property type="project" value="UniProtKB-KW"/>
</dbReference>
<dbReference type="Proteomes" id="UP000249390">
    <property type="component" value="Unassembled WGS sequence"/>
</dbReference>
<keyword evidence="1" id="KW-0472">Membrane</keyword>
<sequence length="512" mass="57785">MDHGSGKPSFLKNLLVRLFLFCVVVIGIRFAYVVTLRGESCDLGNFCFFSLPESVNILSATQLSKASSAAVMSSEAVGKLAPAKPKQPDLWATKDFQKAAKFYSSVFQDLIADGYLNPYWKALCVDTEQGSDVFALKEIGVSDSIGIFKKPSKPLVVSGQAMKQPFDDHSFDFVFSGAGMIDKSANPAGFASEICRTLKPEGFLVLHTGSKDTYSFNSLIGLFNCCKLVKYIDIHGFDSKMPSIREIVLQKEYGIASPNASLGEKCSVPDYKVQLIRKAEPLIMEEPKKPWITLKRNIENVKYLSSMADIKFKQRYVYVDVGSRSYGSSIVSWFKKQYPKQNRTFDIYAIEADKTFHEGYKSKKGVVLLPYAAWVRNESLFFEINQTPSDKDVVKGRGMGRIQPVQSSSTSGSDVDKIQAFDFAEWLKNTVTERDYVVMKMDVEGTEFELIPRLFETGAICLIDELFLECHYNRWQKCCPGERSSKYEKTYEQCLDLFTSLRKSGVLVHQWW</sequence>
<proteinExistence type="predicted"/>
<dbReference type="SUPFAM" id="SSF53335">
    <property type="entry name" value="S-adenosyl-L-methionine-dependent methyltransferases"/>
    <property type="match status" value="2"/>
</dbReference>
<dbReference type="AlphaFoldDB" id="A0A328E294"/>
<feature type="domain" description="Methyltransferase type 11" evidence="2">
    <location>
        <begin position="156"/>
        <end position="206"/>
    </location>
</feature>
<dbReference type="InterPro" id="IPR013216">
    <property type="entry name" value="Methyltransf_11"/>
</dbReference>
<protein>
    <submittedName>
        <fullName evidence="4">Uncharacterized protein</fullName>
    </submittedName>
</protein>
<organism evidence="4 5">
    <name type="scientific">Cuscuta australis</name>
    <dbReference type="NCBI Taxonomy" id="267555"/>
    <lineage>
        <taxon>Eukaryota</taxon>
        <taxon>Viridiplantae</taxon>
        <taxon>Streptophyta</taxon>
        <taxon>Embryophyta</taxon>
        <taxon>Tracheophyta</taxon>
        <taxon>Spermatophyta</taxon>
        <taxon>Magnoliopsida</taxon>
        <taxon>eudicotyledons</taxon>
        <taxon>Gunneridae</taxon>
        <taxon>Pentapetalae</taxon>
        <taxon>asterids</taxon>
        <taxon>lamiids</taxon>
        <taxon>Solanales</taxon>
        <taxon>Convolvulaceae</taxon>
        <taxon>Cuscuteae</taxon>
        <taxon>Cuscuta</taxon>
        <taxon>Cuscuta subgen. Grammica</taxon>
        <taxon>Cuscuta sect. Cleistogrammica</taxon>
    </lineage>
</organism>
<dbReference type="GO" id="GO:0008757">
    <property type="term" value="F:S-adenosylmethionine-dependent methyltransferase activity"/>
    <property type="evidence" value="ECO:0007669"/>
    <property type="project" value="InterPro"/>
</dbReference>
<dbReference type="EMBL" id="NQVE01000043">
    <property type="protein sequence ID" value="RAL52045.1"/>
    <property type="molecule type" value="Genomic_DNA"/>
</dbReference>
<keyword evidence="5" id="KW-1185">Reference proteome</keyword>
<evidence type="ECO:0000259" key="2">
    <source>
        <dbReference type="Pfam" id="PF08241"/>
    </source>
</evidence>
<dbReference type="Pfam" id="PF25276">
    <property type="entry name" value="DUF7870"/>
    <property type="match status" value="2"/>
</dbReference>
<dbReference type="InterPro" id="IPR057192">
    <property type="entry name" value="DUF7870"/>
</dbReference>
<feature type="domain" description="DUF7870" evidence="3">
    <location>
        <begin position="278"/>
        <end position="363"/>
    </location>
</feature>
<keyword evidence="1" id="KW-1133">Transmembrane helix</keyword>
<reference evidence="4 5" key="1">
    <citation type="submission" date="2018-06" db="EMBL/GenBank/DDBJ databases">
        <title>The Genome of Cuscuta australis (Dodder) Provides Insight into the Evolution of Plant Parasitism.</title>
        <authorList>
            <person name="Liu H."/>
        </authorList>
    </citation>
    <scope>NUCLEOTIDE SEQUENCE [LARGE SCALE GENOMIC DNA]</scope>
    <source>
        <strain evidence="5">cv. Yunnan</strain>
        <tissue evidence="4">Vines</tissue>
    </source>
</reference>
<dbReference type="PANTHER" id="PTHR44843">
    <property type="entry name" value="METHYLTRANSFERASE"/>
    <property type="match status" value="1"/>
</dbReference>